<comment type="subcellular location">
    <subcellularLocation>
        <location evidence="1">Secreted</location>
    </subcellularLocation>
</comment>
<evidence type="ECO:0000256" key="5">
    <source>
        <dbReference type="ARBA" id="ARBA00023157"/>
    </source>
</evidence>
<dbReference type="InterPro" id="IPR039670">
    <property type="entry name" value="NPC2-like"/>
</dbReference>
<feature type="chain" id="PRO_5037150007" evidence="6">
    <location>
        <begin position="20"/>
        <end position="151"/>
    </location>
</feature>
<accession>A0A977T6V9</accession>
<evidence type="ECO:0000256" key="3">
    <source>
        <dbReference type="ARBA" id="ARBA00022525"/>
    </source>
</evidence>
<name>A0A977T6V9_NEMVE</name>
<dbReference type="InterPro" id="IPR014756">
    <property type="entry name" value="Ig_E-set"/>
</dbReference>
<dbReference type="GO" id="GO:0005576">
    <property type="term" value="C:extracellular region"/>
    <property type="evidence" value="ECO:0007669"/>
    <property type="project" value="UniProtKB-SubCell"/>
</dbReference>
<dbReference type="CDD" id="cd00916">
    <property type="entry name" value="Npc2_like"/>
    <property type="match status" value="1"/>
</dbReference>
<proteinExistence type="evidence at transcript level"/>
<dbReference type="SUPFAM" id="SSF81296">
    <property type="entry name" value="E set domains"/>
    <property type="match status" value="1"/>
</dbReference>
<dbReference type="KEGG" id="nve:5501596"/>
<sequence length="151" mass="16168">MAKSMILVLLACLVAAAVSSKVDFKDCSGGKGEGEIVELDISPCPTQPCTLHKGTTVSVNITFVPHVTLDSGKAIVHGVIAGIPVPFPLPNADVCKNSGLKCPLEPGTKYVYQSSLEVKTMYPSLKLVVRWEIQDNKNKDVLCFEIPTQIA</sequence>
<evidence type="ECO:0000256" key="1">
    <source>
        <dbReference type="ARBA" id="ARBA00004613"/>
    </source>
</evidence>
<comment type="similarity">
    <text evidence="2">Belongs to the NPC2 family.</text>
</comment>
<feature type="domain" description="MD-2-related lipid-recognition" evidence="7">
    <location>
        <begin position="24"/>
        <end position="148"/>
    </location>
</feature>
<dbReference type="PANTHER" id="PTHR11306">
    <property type="entry name" value="NIEMANN PICK TYPE C2 PROTEIN NPC2-RELATED"/>
    <property type="match status" value="1"/>
</dbReference>
<feature type="signal peptide" evidence="6">
    <location>
        <begin position="1"/>
        <end position="19"/>
    </location>
</feature>
<dbReference type="OrthoDB" id="5965801at2759"/>
<dbReference type="InterPro" id="IPR033916">
    <property type="entry name" value="ML_Npc2-like"/>
</dbReference>
<keyword evidence="5" id="KW-1015">Disulfide bond</keyword>
<protein>
    <submittedName>
        <fullName evidence="8">Niemann-Pick type C2 sterol transporter 1</fullName>
    </submittedName>
</protein>
<gene>
    <name evidence="8" type="primary">npc2-1</name>
</gene>
<evidence type="ECO:0000256" key="4">
    <source>
        <dbReference type="ARBA" id="ARBA00022729"/>
    </source>
</evidence>
<dbReference type="InterPro" id="IPR003172">
    <property type="entry name" value="ML_dom"/>
</dbReference>
<evidence type="ECO:0000256" key="6">
    <source>
        <dbReference type="SAM" id="SignalP"/>
    </source>
</evidence>
<dbReference type="PANTHER" id="PTHR11306:SF68">
    <property type="entry name" value="NPC INTRACELLULAR CHOLESTEROL TRANSPORTER 2"/>
    <property type="match status" value="1"/>
</dbReference>
<evidence type="ECO:0000313" key="8">
    <source>
        <dbReference type="EMBL" id="UXP71147.1"/>
    </source>
</evidence>
<evidence type="ECO:0000259" key="7">
    <source>
        <dbReference type="SMART" id="SM00737"/>
    </source>
</evidence>
<keyword evidence="3" id="KW-0964">Secreted</keyword>
<dbReference type="AlphaFoldDB" id="A0A977T6V9"/>
<evidence type="ECO:0000256" key="2">
    <source>
        <dbReference type="ARBA" id="ARBA00006370"/>
    </source>
</evidence>
<dbReference type="Gene3D" id="2.60.40.770">
    <property type="match status" value="1"/>
</dbReference>
<dbReference type="GO" id="GO:0032934">
    <property type="term" value="F:sterol binding"/>
    <property type="evidence" value="ECO:0007669"/>
    <property type="project" value="InterPro"/>
</dbReference>
<keyword evidence="4 6" id="KW-0732">Signal</keyword>
<organism evidence="8">
    <name type="scientific">Nematostella vectensis</name>
    <name type="common">Starlet sea anemone</name>
    <dbReference type="NCBI Taxonomy" id="45351"/>
    <lineage>
        <taxon>Eukaryota</taxon>
        <taxon>Metazoa</taxon>
        <taxon>Cnidaria</taxon>
        <taxon>Anthozoa</taxon>
        <taxon>Hexacorallia</taxon>
        <taxon>Actiniaria</taxon>
        <taxon>Edwardsiidae</taxon>
        <taxon>Nematostella</taxon>
    </lineage>
</organism>
<reference evidence="8" key="1">
    <citation type="journal article" date="2022" name="Curr. Biol.">
        <title>Evolutionarily conserved aspects of animal nutrient uptake and transport in sea anemone vitellogenesis.</title>
        <authorList>
            <person name="Lebouvier M."/>
            <person name="Miramon-Puertolas P."/>
            <person name="Steinmetz P.R.H."/>
        </authorList>
    </citation>
    <scope>NUCLEOTIDE SEQUENCE</scope>
</reference>
<dbReference type="Pfam" id="PF02221">
    <property type="entry name" value="E1_DerP2_DerF2"/>
    <property type="match status" value="1"/>
</dbReference>
<dbReference type="FunFam" id="2.60.40.770:FF:000001">
    <property type="entry name" value="NPC intracellular cholesterol transporter 2"/>
    <property type="match status" value="1"/>
</dbReference>
<dbReference type="SMART" id="SM00737">
    <property type="entry name" value="ML"/>
    <property type="match status" value="1"/>
</dbReference>
<dbReference type="EMBL" id="ON971343">
    <property type="protein sequence ID" value="UXP71147.1"/>
    <property type="molecule type" value="mRNA"/>
</dbReference>
<dbReference type="GO" id="GO:0032367">
    <property type="term" value="P:intracellular cholesterol transport"/>
    <property type="evidence" value="ECO:0007669"/>
    <property type="project" value="InterPro"/>
</dbReference>